<keyword evidence="4 7" id="KW-1133">Transmembrane helix</keyword>
<feature type="transmembrane region" description="Helical" evidence="7">
    <location>
        <begin position="582"/>
        <end position="603"/>
    </location>
</feature>
<evidence type="ECO:0000313" key="8">
    <source>
        <dbReference type="EMBL" id="VDM31748.1"/>
    </source>
</evidence>
<dbReference type="EMBL" id="UYWX01020367">
    <property type="protein sequence ID" value="VDM31748.1"/>
    <property type="molecule type" value="Genomic_DNA"/>
</dbReference>
<feature type="transmembrane region" description="Helical" evidence="7">
    <location>
        <begin position="543"/>
        <end position="561"/>
    </location>
</feature>
<dbReference type="AlphaFoldDB" id="A0A3P7H9M5"/>
<evidence type="ECO:0000256" key="6">
    <source>
        <dbReference type="SAM" id="MobiDB-lite"/>
    </source>
</evidence>
<dbReference type="OrthoDB" id="200954at2759"/>
<accession>A0A3P7H9M5</accession>
<dbReference type="GO" id="GO:0030003">
    <property type="term" value="P:intracellular monoatomic cation homeostasis"/>
    <property type="evidence" value="ECO:0007669"/>
    <property type="project" value="TreeGrafter"/>
</dbReference>
<comment type="similarity">
    <text evidence="2">Belongs to the ZIP transporter (TC 2.A.5) family.</text>
</comment>
<keyword evidence="3 7" id="KW-0812">Transmembrane</keyword>
<dbReference type="Pfam" id="PF02535">
    <property type="entry name" value="Zip"/>
    <property type="match status" value="2"/>
</dbReference>
<keyword evidence="5 7" id="KW-0472">Membrane</keyword>
<gene>
    <name evidence="8" type="ORF">TTAC_LOCUS7377</name>
</gene>
<protein>
    <recommendedName>
        <fullName evidence="10">Zinc transporter ZIP4 N-terminal domain-containing protein</fullName>
    </recommendedName>
</protein>
<dbReference type="GO" id="GO:0140410">
    <property type="term" value="F:monoatomic cation:bicarbonate symporter activity"/>
    <property type="evidence" value="ECO:0007669"/>
    <property type="project" value="TreeGrafter"/>
</dbReference>
<organism evidence="8 9">
    <name type="scientific">Hydatigena taeniaeformis</name>
    <name type="common">Feline tapeworm</name>
    <name type="synonym">Taenia taeniaeformis</name>
    <dbReference type="NCBI Taxonomy" id="6205"/>
    <lineage>
        <taxon>Eukaryota</taxon>
        <taxon>Metazoa</taxon>
        <taxon>Spiralia</taxon>
        <taxon>Lophotrochozoa</taxon>
        <taxon>Platyhelminthes</taxon>
        <taxon>Cestoda</taxon>
        <taxon>Eucestoda</taxon>
        <taxon>Cyclophyllidea</taxon>
        <taxon>Taeniidae</taxon>
        <taxon>Hydatigera</taxon>
    </lineage>
</organism>
<sequence>MVVLLMVCSSKSHDSFDNQNLLMDPGVLLQKLFSKYERNGSICAHGLDKLIRNMRHPEKQCFAVKDMLNGTLNEGTFKEILPVLIYDLVENNCSLVLDDHHDHDRHDDLVPGQDWKVWGASIGAVVVINMSGLVVVVLIPLMSRKIFNVASQFLIALSVGSLIGDAFLHLIPHALLSDGTESHGHSHGTHDGDDNQHDALVWKSMIVILGIYAFFLTERLTIIYQNSAFTRKLKRKQKVASKPPTAPEEMSGPVVNGGASLTNQSSGSTPPTPHTPSTQLFVNLNQCPSSQAPRANIVGDIDASCGMTETSASRHLCNHPSSRPLHDVRCSEFLVDEKGTIANGLQGLAEISRTELLLSQQAHQPNMGVNNTAVALALGEGSGDPLTKQTKTDSDDDLGKTQSLDMSCHEDGHAHHEHGHHHHHHHPHGHGHHYRKPHGHHHGHSHDLSSVKAIAWTLLVGDGLHKLCDGIAIGASFEESLQGGLSTSLAVLCHELPHELGDFAILLHAGMSVKAALFYSTLSSIFCAAGMVLGVLLGSMPSVNRWLFLITGGMFVYLALVDMMPELATTRMSGHLHCHTPSVLFFWQNVGLIIGVATMLVIAKFEGVM</sequence>
<proteinExistence type="inferred from homology"/>
<evidence type="ECO:0000256" key="3">
    <source>
        <dbReference type="ARBA" id="ARBA00022692"/>
    </source>
</evidence>
<dbReference type="PANTHER" id="PTHR12191:SF37">
    <property type="entry name" value="ZINC TRANSPORTER FOI"/>
    <property type="match status" value="1"/>
</dbReference>
<comment type="subcellular location">
    <subcellularLocation>
        <location evidence="1">Membrane</location>
        <topology evidence="1">Multi-pass membrane protein</topology>
    </subcellularLocation>
</comment>
<feature type="transmembrane region" description="Helical" evidence="7">
    <location>
        <begin position="117"/>
        <end position="141"/>
    </location>
</feature>
<dbReference type="InterPro" id="IPR003689">
    <property type="entry name" value="ZIP"/>
</dbReference>
<feature type="compositionally biased region" description="Basic and acidic residues" evidence="6">
    <location>
        <begin position="390"/>
        <end position="399"/>
    </location>
</feature>
<evidence type="ECO:0000256" key="2">
    <source>
        <dbReference type="ARBA" id="ARBA00006939"/>
    </source>
</evidence>
<dbReference type="GO" id="GO:0005886">
    <property type="term" value="C:plasma membrane"/>
    <property type="evidence" value="ECO:0007669"/>
    <property type="project" value="TreeGrafter"/>
</dbReference>
<feature type="compositionally biased region" description="Basic residues" evidence="6">
    <location>
        <begin position="415"/>
        <end position="444"/>
    </location>
</feature>
<keyword evidence="9" id="KW-1185">Reference proteome</keyword>
<dbReference type="InterPro" id="IPR050799">
    <property type="entry name" value="ZIP_Transporter"/>
</dbReference>
<feature type="transmembrane region" description="Helical" evidence="7">
    <location>
        <begin position="200"/>
        <end position="217"/>
    </location>
</feature>
<evidence type="ECO:0000256" key="4">
    <source>
        <dbReference type="ARBA" id="ARBA00022989"/>
    </source>
</evidence>
<evidence type="ECO:0000256" key="7">
    <source>
        <dbReference type="SAM" id="Phobius"/>
    </source>
</evidence>
<evidence type="ECO:0000256" key="5">
    <source>
        <dbReference type="ARBA" id="ARBA00023136"/>
    </source>
</evidence>
<dbReference type="Proteomes" id="UP000274429">
    <property type="component" value="Unassembled WGS sequence"/>
</dbReference>
<name>A0A3P7H9M5_HYDTA</name>
<evidence type="ECO:0000256" key="1">
    <source>
        <dbReference type="ARBA" id="ARBA00004141"/>
    </source>
</evidence>
<dbReference type="PANTHER" id="PTHR12191">
    <property type="entry name" value="SOLUTE CARRIER FAMILY 39"/>
    <property type="match status" value="1"/>
</dbReference>
<evidence type="ECO:0000313" key="9">
    <source>
        <dbReference type="Proteomes" id="UP000274429"/>
    </source>
</evidence>
<evidence type="ECO:0008006" key="10">
    <source>
        <dbReference type="Google" id="ProtNLM"/>
    </source>
</evidence>
<dbReference type="GO" id="GO:0071578">
    <property type="term" value="P:zinc ion import across plasma membrane"/>
    <property type="evidence" value="ECO:0007669"/>
    <property type="project" value="TreeGrafter"/>
</dbReference>
<feature type="transmembrane region" description="Helical" evidence="7">
    <location>
        <begin position="516"/>
        <end position="537"/>
    </location>
</feature>
<dbReference type="GO" id="GO:0005385">
    <property type="term" value="F:zinc ion transmembrane transporter activity"/>
    <property type="evidence" value="ECO:0007669"/>
    <property type="project" value="TreeGrafter"/>
</dbReference>
<feature type="transmembrane region" description="Helical" evidence="7">
    <location>
        <begin position="153"/>
        <end position="171"/>
    </location>
</feature>
<feature type="region of interest" description="Disordered" evidence="6">
    <location>
        <begin position="380"/>
        <end position="446"/>
    </location>
</feature>
<reference evidence="8 9" key="1">
    <citation type="submission" date="2018-11" db="EMBL/GenBank/DDBJ databases">
        <authorList>
            <consortium name="Pathogen Informatics"/>
        </authorList>
    </citation>
    <scope>NUCLEOTIDE SEQUENCE [LARGE SCALE GENOMIC DNA]</scope>
</reference>
<feature type="region of interest" description="Disordered" evidence="6">
    <location>
        <begin position="234"/>
        <end position="275"/>
    </location>
</feature>